<accession>A0A383EY83</accession>
<evidence type="ECO:0000313" key="1">
    <source>
        <dbReference type="EMBL" id="SVE61393.1"/>
    </source>
</evidence>
<reference evidence="1" key="1">
    <citation type="submission" date="2018-05" db="EMBL/GenBank/DDBJ databases">
        <authorList>
            <person name="Lanie J.A."/>
            <person name="Ng W.-L."/>
            <person name="Kazmierczak K.M."/>
            <person name="Andrzejewski T.M."/>
            <person name="Davidsen T.M."/>
            <person name="Wayne K.J."/>
            <person name="Tettelin H."/>
            <person name="Glass J.I."/>
            <person name="Rusch D."/>
            <person name="Podicherti R."/>
            <person name="Tsui H.-C.T."/>
            <person name="Winkler M.E."/>
        </authorList>
    </citation>
    <scope>NUCLEOTIDE SEQUENCE</scope>
</reference>
<gene>
    <name evidence="1" type="ORF">METZ01_LOCUS514247</name>
</gene>
<name>A0A383EY83_9ZZZZ</name>
<protein>
    <submittedName>
        <fullName evidence="1">Uncharacterized protein</fullName>
    </submittedName>
</protein>
<dbReference type="EMBL" id="UINC01229611">
    <property type="protein sequence ID" value="SVE61393.1"/>
    <property type="molecule type" value="Genomic_DNA"/>
</dbReference>
<sequence length="31" mass="3290">MEALDKQFGVTEAGSTVEGEIRAGVTTFLTM</sequence>
<feature type="non-terminal residue" evidence="1">
    <location>
        <position position="31"/>
    </location>
</feature>
<proteinExistence type="predicted"/>
<dbReference type="AlphaFoldDB" id="A0A383EY83"/>
<organism evidence="1">
    <name type="scientific">marine metagenome</name>
    <dbReference type="NCBI Taxonomy" id="408172"/>
    <lineage>
        <taxon>unclassified sequences</taxon>
        <taxon>metagenomes</taxon>
        <taxon>ecological metagenomes</taxon>
    </lineage>
</organism>